<dbReference type="SUPFAM" id="SSF52096">
    <property type="entry name" value="ClpP/crotonase"/>
    <property type="match status" value="1"/>
</dbReference>
<gene>
    <name evidence="2" type="ORF">SAMN05428957_102217</name>
</gene>
<name>A0A1G9QC52_9BURK</name>
<sequence>MSPSAVLVDIDDGVATITLNRPEARNALNQAVRLGLADAVARVRDDDAVHSVILTGAGGAFCSGGDITYMLDTAHGGLPWRERIRGLHRWFPELVNLEKPVIAAVDGPAFGAGMSLALAADFVLASQRATFCAAFGRVGLVPDLGCMHLLPRIVGRQRAKELVFTARSVGAPEARELGLVYDVLPDGDALQAAARTLARRFGEASSAAIGMAKTIMNQSFELDARAMAELEAYAQTMCRGSAYHLEAVRRFQAKEPPRFDWDRGGPGPG</sequence>
<dbReference type="InterPro" id="IPR018376">
    <property type="entry name" value="Enoyl-CoA_hyd/isom_CS"/>
</dbReference>
<dbReference type="Proteomes" id="UP000198552">
    <property type="component" value="Unassembled WGS sequence"/>
</dbReference>
<dbReference type="OrthoDB" id="5291143at2"/>
<dbReference type="InterPro" id="IPR001753">
    <property type="entry name" value="Enoyl-CoA_hydra/iso"/>
</dbReference>
<dbReference type="PANTHER" id="PTHR43459:SF1">
    <property type="entry name" value="EG:BACN32G11.4 PROTEIN"/>
    <property type="match status" value="1"/>
</dbReference>
<evidence type="ECO:0000313" key="2">
    <source>
        <dbReference type="EMBL" id="SDM08652.1"/>
    </source>
</evidence>
<evidence type="ECO:0000313" key="3">
    <source>
        <dbReference type="Proteomes" id="UP000198552"/>
    </source>
</evidence>
<dbReference type="STRING" id="1527607.SAMN05428957_102217"/>
<dbReference type="PANTHER" id="PTHR43459">
    <property type="entry name" value="ENOYL-COA HYDRATASE"/>
    <property type="match status" value="1"/>
</dbReference>
<dbReference type="GO" id="GO:0016853">
    <property type="term" value="F:isomerase activity"/>
    <property type="evidence" value="ECO:0007669"/>
    <property type="project" value="UniProtKB-KW"/>
</dbReference>
<comment type="similarity">
    <text evidence="1">Belongs to the enoyl-CoA hydratase/isomerase family.</text>
</comment>
<dbReference type="Pfam" id="PF00378">
    <property type="entry name" value="ECH_1"/>
    <property type="match status" value="1"/>
</dbReference>
<dbReference type="InterPro" id="IPR029045">
    <property type="entry name" value="ClpP/crotonase-like_dom_sf"/>
</dbReference>
<protein>
    <submittedName>
        <fullName evidence="2">2-(1,2-epoxy-1,2-dihydrophenyl)acetyl-CoA isomerase</fullName>
    </submittedName>
</protein>
<organism evidence="2 3">
    <name type="scientific">Oryzisolibacter propanilivorax</name>
    <dbReference type="NCBI Taxonomy" id="1527607"/>
    <lineage>
        <taxon>Bacteria</taxon>
        <taxon>Pseudomonadati</taxon>
        <taxon>Pseudomonadota</taxon>
        <taxon>Betaproteobacteria</taxon>
        <taxon>Burkholderiales</taxon>
        <taxon>Comamonadaceae</taxon>
        <taxon>Oryzisolibacter</taxon>
    </lineage>
</organism>
<dbReference type="EMBL" id="FNHP01000002">
    <property type="protein sequence ID" value="SDM08652.1"/>
    <property type="molecule type" value="Genomic_DNA"/>
</dbReference>
<dbReference type="AlphaFoldDB" id="A0A1G9QC52"/>
<keyword evidence="2" id="KW-0413">Isomerase</keyword>
<evidence type="ECO:0000256" key="1">
    <source>
        <dbReference type="RuleBase" id="RU003707"/>
    </source>
</evidence>
<dbReference type="CDD" id="cd06558">
    <property type="entry name" value="crotonase-like"/>
    <property type="match status" value="1"/>
</dbReference>
<proteinExistence type="inferred from homology"/>
<dbReference type="PROSITE" id="PS00166">
    <property type="entry name" value="ENOYL_COA_HYDRATASE"/>
    <property type="match status" value="1"/>
</dbReference>
<reference evidence="3" key="1">
    <citation type="submission" date="2016-10" db="EMBL/GenBank/DDBJ databases">
        <authorList>
            <person name="Varghese N."/>
            <person name="Submissions S."/>
        </authorList>
    </citation>
    <scope>NUCLEOTIDE SEQUENCE [LARGE SCALE GENOMIC DNA]</scope>
    <source>
        <strain evidence="3">EPL6</strain>
    </source>
</reference>
<dbReference type="Gene3D" id="3.90.226.10">
    <property type="entry name" value="2-enoyl-CoA Hydratase, Chain A, domain 1"/>
    <property type="match status" value="1"/>
</dbReference>
<keyword evidence="3" id="KW-1185">Reference proteome</keyword>
<dbReference type="RefSeq" id="WP_091566886.1">
    <property type="nucleotide sequence ID" value="NZ_FNHP01000002.1"/>
</dbReference>
<accession>A0A1G9QC52</accession>